<dbReference type="InterPro" id="IPR050832">
    <property type="entry name" value="Bact_Acetyltransf"/>
</dbReference>
<dbReference type="AlphaFoldDB" id="A0A4Q7E7U0"/>
<evidence type="ECO:0000256" key="1">
    <source>
        <dbReference type="ARBA" id="ARBA00022679"/>
    </source>
</evidence>
<accession>A0A4Q7E7U0</accession>
<evidence type="ECO:0000259" key="3">
    <source>
        <dbReference type="PROSITE" id="PS51186"/>
    </source>
</evidence>
<comment type="caution">
    <text evidence="4">The sequence shown here is derived from an EMBL/GenBank/DDBJ whole genome shotgun (WGS) entry which is preliminary data.</text>
</comment>
<name>A0A4Q7E7U0_9GAMM</name>
<reference evidence="4 5" key="1">
    <citation type="submission" date="2018-01" db="EMBL/GenBank/DDBJ databases">
        <title>Co-occurrence of chitin degradation, pigmentation and bioactivity in marine Pseudoalteromonas.</title>
        <authorList>
            <person name="Paulsen S."/>
            <person name="Gram L."/>
            <person name="Machado H."/>
        </authorList>
    </citation>
    <scope>NUCLEOTIDE SEQUENCE [LARGE SCALE GENOMIC DNA]</scope>
    <source>
        <strain evidence="4 5">S1946</strain>
    </source>
</reference>
<evidence type="ECO:0000256" key="2">
    <source>
        <dbReference type="ARBA" id="ARBA00023315"/>
    </source>
</evidence>
<dbReference type="PROSITE" id="PS51186">
    <property type="entry name" value="GNAT"/>
    <property type="match status" value="1"/>
</dbReference>
<dbReference type="EMBL" id="PPUZ01000039">
    <property type="protein sequence ID" value="RZM78503.1"/>
    <property type="molecule type" value="Genomic_DNA"/>
</dbReference>
<evidence type="ECO:0000313" key="4">
    <source>
        <dbReference type="EMBL" id="RZM78503.1"/>
    </source>
</evidence>
<dbReference type="Gene3D" id="3.40.630.30">
    <property type="match status" value="1"/>
</dbReference>
<gene>
    <name evidence="4" type="ORF">C3B51_14955</name>
</gene>
<dbReference type="Pfam" id="PF00583">
    <property type="entry name" value="Acetyltransf_1"/>
    <property type="match status" value="1"/>
</dbReference>
<dbReference type="Proteomes" id="UP000292345">
    <property type="component" value="Unassembled WGS sequence"/>
</dbReference>
<keyword evidence="2" id="KW-0012">Acyltransferase</keyword>
<proteinExistence type="predicted"/>
<dbReference type="PANTHER" id="PTHR43877">
    <property type="entry name" value="AMINOALKYLPHOSPHONATE N-ACETYLTRANSFERASE-RELATED-RELATED"/>
    <property type="match status" value="1"/>
</dbReference>
<dbReference type="SUPFAM" id="SSF55729">
    <property type="entry name" value="Acyl-CoA N-acyltransferases (Nat)"/>
    <property type="match status" value="1"/>
</dbReference>
<keyword evidence="1 4" id="KW-0808">Transferase</keyword>
<dbReference type="InterPro" id="IPR016181">
    <property type="entry name" value="Acyl_CoA_acyltransferase"/>
</dbReference>
<evidence type="ECO:0000313" key="5">
    <source>
        <dbReference type="Proteomes" id="UP000292345"/>
    </source>
</evidence>
<dbReference type="CDD" id="cd04301">
    <property type="entry name" value="NAT_SF"/>
    <property type="match status" value="1"/>
</dbReference>
<feature type="domain" description="N-acetyltransferase" evidence="3">
    <location>
        <begin position="1"/>
        <end position="135"/>
    </location>
</feature>
<protein>
    <submittedName>
        <fullName evidence="4">GNAT family N-acetyltransferase</fullName>
    </submittedName>
</protein>
<organism evidence="4 5">
    <name type="scientific">Pseudoalteromonas rubra</name>
    <dbReference type="NCBI Taxonomy" id="43658"/>
    <lineage>
        <taxon>Bacteria</taxon>
        <taxon>Pseudomonadati</taxon>
        <taxon>Pseudomonadota</taxon>
        <taxon>Gammaproteobacteria</taxon>
        <taxon>Alteromonadales</taxon>
        <taxon>Pseudoalteromonadaceae</taxon>
        <taxon>Pseudoalteromonas</taxon>
    </lineage>
</organism>
<dbReference type="InterPro" id="IPR000182">
    <property type="entry name" value="GNAT_dom"/>
</dbReference>
<sequence length="135" mass="14903">MSEIRLQVTENKLSDPGKITPQMYEAHIAGQGNSWVCEFNGQIVGFSSAAGEDGSIWALFILPGYEGLGMGKALLGLACDWLFSKGHKVISLYTEANTRADGFYHAQGWLRGEMDELNDVSYTLCSHDFYEISRA</sequence>
<dbReference type="GO" id="GO:0016747">
    <property type="term" value="F:acyltransferase activity, transferring groups other than amino-acyl groups"/>
    <property type="evidence" value="ECO:0007669"/>
    <property type="project" value="InterPro"/>
</dbReference>